<evidence type="ECO:0000313" key="2">
    <source>
        <dbReference type="EMBL" id="KAK2105425.1"/>
    </source>
</evidence>
<name>A0ABQ9V7V5_SAGOE</name>
<sequence>MKVANAGLLLRLSKGTHPLFLPGQLLGVSTTALHGLVNQTFVIYRVALGKCFEDELRAESPSSSILPPEDIATLEQCDEEQWQSATLYQPPCCTNRHPAPAPTLHQPPPYTNPHPVPAPTLHQPPPCTSPHPTPTPTLHQPRPCTNPHLTPAPTLHQPPPYTNPHPAPAPTLHPPIPATECLPRNSLRGTSSSAP</sequence>
<proteinExistence type="predicted"/>
<reference evidence="2 3" key="1">
    <citation type="submission" date="2023-05" db="EMBL/GenBank/DDBJ databases">
        <title>B98-5 Cell Line De Novo Hybrid Assembly: An Optical Mapping Approach.</title>
        <authorList>
            <person name="Kananen K."/>
            <person name="Auerbach J.A."/>
            <person name="Kautto E."/>
            <person name="Blachly J.S."/>
        </authorList>
    </citation>
    <scope>NUCLEOTIDE SEQUENCE [LARGE SCALE GENOMIC DNA]</scope>
    <source>
        <strain evidence="2">B95-8</strain>
        <tissue evidence="2">Cell line</tissue>
    </source>
</reference>
<accession>A0ABQ9V7V5</accession>
<gene>
    <name evidence="2" type="ORF">P7K49_014939</name>
</gene>
<keyword evidence="3" id="KW-1185">Reference proteome</keyword>
<feature type="compositionally biased region" description="Pro residues" evidence="1">
    <location>
        <begin position="156"/>
        <end position="177"/>
    </location>
</feature>
<dbReference type="Proteomes" id="UP001266305">
    <property type="component" value="Unassembled WGS sequence"/>
</dbReference>
<feature type="region of interest" description="Disordered" evidence="1">
    <location>
        <begin position="98"/>
        <end position="195"/>
    </location>
</feature>
<comment type="caution">
    <text evidence="2">The sequence shown here is derived from an EMBL/GenBank/DDBJ whole genome shotgun (WGS) entry which is preliminary data.</text>
</comment>
<evidence type="ECO:0000256" key="1">
    <source>
        <dbReference type="SAM" id="MobiDB-lite"/>
    </source>
</evidence>
<dbReference type="EMBL" id="JASSZA010000007">
    <property type="protein sequence ID" value="KAK2105425.1"/>
    <property type="molecule type" value="Genomic_DNA"/>
</dbReference>
<evidence type="ECO:0000313" key="3">
    <source>
        <dbReference type="Proteomes" id="UP001266305"/>
    </source>
</evidence>
<organism evidence="2 3">
    <name type="scientific">Saguinus oedipus</name>
    <name type="common">Cotton-top tamarin</name>
    <name type="synonym">Oedipomidas oedipus</name>
    <dbReference type="NCBI Taxonomy" id="9490"/>
    <lineage>
        <taxon>Eukaryota</taxon>
        <taxon>Metazoa</taxon>
        <taxon>Chordata</taxon>
        <taxon>Craniata</taxon>
        <taxon>Vertebrata</taxon>
        <taxon>Euteleostomi</taxon>
        <taxon>Mammalia</taxon>
        <taxon>Eutheria</taxon>
        <taxon>Euarchontoglires</taxon>
        <taxon>Primates</taxon>
        <taxon>Haplorrhini</taxon>
        <taxon>Platyrrhini</taxon>
        <taxon>Cebidae</taxon>
        <taxon>Callitrichinae</taxon>
        <taxon>Saguinus</taxon>
    </lineage>
</organism>
<feature type="compositionally biased region" description="Pro residues" evidence="1">
    <location>
        <begin position="99"/>
        <end position="135"/>
    </location>
</feature>
<protein>
    <submittedName>
        <fullName evidence="2">Uncharacterized protein</fullName>
    </submittedName>
</protein>